<feature type="region of interest" description="Disordered" evidence="2">
    <location>
        <begin position="2214"/>
        <end position="2255"/>
    </location>
</feature>
<feature type="compositionally biased region" description="Basic and acidic residues" evidence="2">
    <location>
        <begin position="1125"/>
        <end position="1161"/>
    </location>
</feature>
<dbReference type="InterPro" id="IPR017853">
    <property type="entry name" value="GH"/>
</dbReference>
<gene>
    <name evidence="5" type="ORF">AK812_SmicGene20041</name>
</gene>
<feature type="region of interest" description="Disordered" evidence="2">
    <location>
        <begin position="819"/>
        <end position="872"/>
    </location>
</feature>
<evidence type="ECO:0000259" key="4">
    <source>
        <dbReference type="Pfam" id="PF14701"/>
    </source>
</evidence>
<dbReference type="GO" id="GO:0005980">
    <property type="term" value="P:glycogen catabolic process"/>
    <property type="evidence" value="ECO:0007669"/>
    <property type="project" value="InterPro"/>
</dbReference>
<dbReference type="Pfam" id="PF14701">
    <property type="entry name" value="hDGE_amylase"/>
    <property type="match status" value="2"/>
</dbReference>
<name>A0A1Q9DR27_SYMMI</name>
<feature type="transmembrane region" description="Helical" evidence="3">
    <location>
        <begin position="50"/>
        <end position="71"/>
    </location>
</feature>
<dbReference type="GO" id="GO:0004135">
    <property type="term" value="F:amylo-alpha-1,6-glucosidase activity"/>
    <property type="evidence" value="ECO:0007669"/>
    <property type="project" value="InterPro"/>
</dbReference>
<feature type="region of interest" description="Disordered" evidence="2">
    <location>
        <begin position="1115"/>
        <end position="1161"/>
    </location>
</feature>
<comment type="caution">
    <text evidence="5">The sequence shown here is derived from an EMBL/GenBank/DDBJ whole genome shotgun (WGS) entry which is preliminary data.</text>
</comment>
<dbReference type="SUPFAM" id="SSF51445">
    <property type="entry name" value="(Trans)glycosidases"/>
    <property type="match status" value="1"/>
</dbReference>
<dbReference type="OrthoDB" id="439766at2759"/>
<feature type="region of interest" description="Disordered" evidence="2">
    <location>
        <begin position="964"/>
        <end position="987"/>
    </location>
</feature>
<keyword evidence="3" id="KW-0812">Transmembrane</keyword>
<protein>
    <submittedName>
        <fullName evidence="5">Myosin-2 heavy chain, non muscle</fullName>
    </submittedName>
</protein>
<feature type="compositionally biased region" description="Basic and acidic residues" evidence="2">
    <location>
        <begin position="2219"/>
        <end position="2241"/>
    </location>
</feature>
<dbReference type="PANTHER" id="PTHR10569:SF2">
    <property type="entry name" value="GLYCOGEN DEBRANCHING ENZYME"/>
    <property type="match status" value="1"/>
</dbReference>
<feature type="compositionally biased region" description="Basic and acidic residues" evidence="2">
    <location>
        <begin position="1267"/>
        <end position="1283"/>
    </location>
</feature>
<evidence type="ECO:0000256" key="1">
    <source>
        <dbReference type="SAM" id="Coils"/>
    </source>
</evidence>
<dbReference type="InterPro" id="IPR010401">
    <property type="entry name" value="AGL/Gdb1"/>
</dbReference>
<proteinExistence type="predicted"/>
<sequence length="2346" mass="262591">MGNSRFRPELARNRSGRVALIGTEASAGCTGNSEFGWAHTLAIGAWRPRCLHGFVVVLAWTIFLVVLTYRFPAIWTLQGPPRLVVRDELGEELVLEGDDRGPTADWVAEWLPERPGPYEVFVLYPGVGENEEFAETEMLDVAAPTWQLVAAWRLNAQFRVGGEAGRGQFVFWQEPAFTFLRSQVDVASRGSTSRVALSPDRSMGVVISDVFLEEERVVQLTVLSRLAGPIERWPETLAPQAPAWVLGHKFDTDMIPFRLSCIVTAVRADMQHDELYSHILRRRGGLQAKASAEVQQSAGAAIRFPYTEGGLRSSRAAVYWAWLQLAIGQRLAAAATASNISVSDVLSDPSAAGIIRFAEKLGRPLSACEQAHLAAVPVSRSWLQEALQGCESGSCYALDDQARLFDGIELLWMWKRLLQSTIELFTVLIGRLDREMLIPRSWNPHRPTSLGGSAPWLLEHPESGYSALLHATERPSLSVAMVLETISLLFAAAGGAAYVKGSATVSDSLQVLVGWKKPKRRVACKDGDLPFVDAGSPAVRCFGPGRERCGEVRYLALFTDQLLLNATPGPPEETISIAGAEVTHQAAVLLVQLPEKAFSLWFEDAEEAEYWAESLGFAAGAAAPSEEEQLKLEGMHSSKVQELENRVAAALRAAYDRSARIKELEDTIESGKDREIRIQQLEEVLHDTLEEAEARAERIEALEWQLDSKDGVSDPVATALLQDAMDFADELLEQHSDMWTEDDSAAQLREAVQAVQKSKPGIDSEVAELIRQLVTALRWPVVLRERLADAEATVKEQEEIQEQALREIVDLQKKCDTLESESQEHQEALKRAQEQKALTDVEHEQELQRLKEREEEAEKKRHEAEEKAQELRELLDYADQAAEEAIRRKREELEKAHAEELSQLRQLTEVADAQQKEAHDKAVELHQKLQAAEAAIDAKAEKEKERLSAQHDEEIAGLKLQIASAEQQRDRAREQALNLNQQLEDSQVQTDELAQLREALEEAQRTSAFDKDALQQREQQERSYLEELEQLKRNREATDKRRAEAEGHLSELREMLASAQKRSDEAGETQKEQATRHAMEVRGLQTRCETAEVQEQLAEAKAQKLKERLVTELQAADEAGSKQQKQLEKEREKELEDVRQQQREAETDRKAADARAEELKKKLEEAERRAFEAAHHQKANVDAAKEEEICKLRQQMETAEEKADKTEAQASQLREKLAMAEVSLSEEAQRRIDLIEQERLRSLGTEANGKKTVDDAATRWKTTADQASERLAHRDFQSDFGDKDREIDKRLQSAQKFLQKSAEVPAGEGSNAAAAAEKPSKAVEHAKLSRAMFQFHLSLSWIIEAWFSDELKTGEFFRVDEAASLQAWTAAEQTSDRIPHQECYEALRNSLLPTLGHKRSGAVIPGDVSRACCADLGSLKSHITSLQQDLGNHYAALEGDMLNSLRGAITYERLEMRKGPVGDGNMALVEPYFRRIKLTPSAAQRLGYDTDVVAHNGWVMASLSHIDWPATEDFAMPSWRMVYLRRDGWQVREGDIRGIPVYLISEATTNQNIKILSVEVWTDTVKLYYGSCREDAPFLWDFMTDYAVGMAKMFHAVRLDNAHSTPLHVSRHVLSRVREANPHCWVFAELFTGNFKTDLLYQRTLGINALIREEDEVPEVVQPLQGQIPLVPVETTQDVDFDLLDRAYNHLQSQGMGTLELAVQDEDDSAQIAKQICDELGVPCLSLEETVRDWVIGARSEARLQQRASGAHASQLTWERISPPLRTKELVPVEQPEWKPPPGERNRKLLDEGCISLAREKRLQELWVVWIPIELLACWWGGYGSVRLVRPSYDCHEGATLKAIAWVEQVAEFPLEQRASHGRLAWAAKVVGLRIWAWGKLLKVWGRLVTTLRSGWLATGFSLLKEHAGYKRDYLLPRLGGDGRLERKMAGYADAMVATAALLTAIGLPGVVQGFWTEHSERAILPTALPDRYEVLDERDIAATLENWLEQRGVLNESQIAELVGPLRETWRTAKLDAPDGEVGIPPYVAPEDLSGGSRARLLDGPAAQPREAKQLPLMLLMNLRQDLSARGIAKRRLATLPGPDRFWLNRREDQLEDGLVDLGQQLLGRLVARARAARLRALEAEPVPVKAPPAVAKKAAPKVRYAVAWTDFSPDEEELLTREQLRYLMARKAEEVEARAMEALAEADEERAMQEAALHAGALEEEEALEARLTASREAQKREEEELRAALKTSRRESAKKGKGNSARGRGPDGHLLELSWRSIHPKFGRPLGSFPPGHEPKGKGYGKLQGGRIDYASLVDYEALASMVPWNRYVNSGERRAVLGYGRLDGHAIALPGGQAKGIR</sequence>
<evidence type="ECO:0000313" key="6">
    <source>
        <dbReference type="Proteomes" id="UP000186817"/>
    </source>
</evidence>
<keyword evidence="6" id="KW-1185">Reference proteome</keyword>
<organism evidence="5 6">
    <name type="scientific">Symbiodinium microadriaticum</name>
    <name type="common">Dinoflagellate</name>
    <name type="synonym">Zooxanthella microadriatica</name>
    <dbReference type="NCBI Taxonomy" id="2951"/>
    <lineage>
        <taxon>Eukaryota</taxon>
        <taxon>Sar</taxon>
        <taxon>Alveolata</taxon>
        <taxon>Dinophyceae</taxon>
        <taxon>Suessiales</taxon>
        <taxon>Symbiodiniaceae</taxon>
        <taxon>Symbiodinium</taxon>
    </lineage>
</organism>
<dbReference type="GO" id="GO:0004134">
    <property type="term" value="F:4-alpha-glucanotransferase activity"/>
    <property type="evidence" value="ECO:0007669"/>
    <property type="project" value="InterPro"/>
</dbReference>
<feature type="domain" description="Glycogen debranching enzyme glucanotransferase" evidence="4">
    <location>
        <begin position="1418"/>
        <end position="1527"/>
    </location>
</feature>
<dbReference type="Gene3D" id="3.20.20.80">
    <property type="entry name" value="Glycosidases"/>
    <property type="match status" value="1"/>
</dbReference>
<keyword evidence="1" id="KW-0175">Coiled coil</keyword>
<keyword evidence="3" id="KW-0472">Membrane</keyword>
<evidence type="ECO:0000313" key="5">
    <source>
        <dbReference type="EMBL" id="OLP97594.1"/>
    </source>
</evidence>
<reference evidence="5 6" key="1">
    <citation type="submission" date="2016-02" db="EMBL/GenBank/DDBJ databases">
        <title>Genome analysis of coral dinoflagellate symbionts highlights evolutionary adaptations to a symbiotic lifestyle.</title>
        <authorList>
            <person name="Aranda M."/>
            <person name="Li Y."/>
            <person name="Liew Y.J."/>
            <person name="Baumgarten S."/>
            <person name="Simakov O."/>
            <person name="Wilson M."/>
            <person name="Piel J."/>
            <person name="Ashoor H."/>
            <person name="Bougouffa S."/>
            <person name="Bajic V.B."/>
            <person name="Ryu T."/>
            <person name="Ravasi T."/>
            <person name="Bayer T."/>
            <person name="Micklem G."/>
            <person name="Kim H."/>
            <person name="Bhak J."/>
            <person name="Lajeunesse T.C."/>
            <person name="Voolstra C.R."/>
        </authorList>
    </citation>
    <scope>NUCLEOTIDE SEQUENCE [LARGE SCALE GENOMIC DNA]</scope>
    <source>
        <strain evidence="5 6">CCMP2467</strain>
    </source>
</reference>
<accession>A0A1Q9DR27</accession>
<feature type="coiled-coil region" evidence="1">
    <location>
        <begin position="678"/>
        <end position="709"/>
    </location>
</feature>
<dbReference type="EMBL" id="LSRX01000427">
    <property type="protein sequence ID" value="OLP97594.1"/>
    <property type="molecule type" value="Genomic_DNA"/>
</dbReference>
<dbReference type="InterPro" id="IPR032792">
    <property type="entry name" value="AGL_glucanoTrfase"/>
</dbReference>
<evidence type="ECO:0000256" key="3">
    <source>
        <dbReference type="SAM" id="Phobius"/>
    </source>
</evidence>
<dbReference type="PANTHER" id="PTHR10569">
    <property type="entry name" value="GLYCOGEN DEBRANCHING ENZYME"/>
    <property type="match status" value="1"/>
</dbReference>
<feature type="compositionally biased region" description="Basic and acidic residues" evidence="2">
    <location>
        <begin position="1061"/>
        <end position="1080"/>
    </location>
</feature>
<evidence type="ECO:0000256" key="2">
    <source>
        <dbReference type="SAM" id="MobiDB-lite"/>
    </source>
</evidence>
<feature type="compositionally biased region" description="Polar residues" evidence="2">
    <location>
        <begin position="977"/>
        <end position="987"/>
    </location>
</feature>
<keyword evidence="3" id="KW-1133">Transmembrane helix</keyword>
<dbReference type="Proteomes" id="UP000186817">
    <property type="component" value="Unassembled WGS sequence"/>
</dbReference>
<feature type="compositionally biased region" description="Basic and acidic residues" evidence="2">
    <location>
        <begin position="1002"/>
        <end position="1054"/>
    </location>
</feature>
<feature type="region of interest" description="Disordered" evidence="2">
    <location>
        <begin position="1002"/>
        <end position="1082"/>
    </location>
</feature>
<feature type="region of interest" description="Disordered" evidence="2">
    <location>
        <begin position="1264"/>
        <end position="1283"/>
    </location>
</feature>
<feature type="domain" description="Glycogen debranching enzyme glucanotransferase" evidence="4">
    <location>
        <begin position="1558"/>
        <end position="1623"/>
    </location>
</feature>